<keyword evidence="3" id="KW-1185">Reference proteome</keyword>
<dbReference type="Proteomes" id="UP000562352">
    <property type="component" value="Unassembled WGS sequence"/>
</dbReference>
<accession>A0A841CYY0</accession>
<comment type="caution">
    <text evidence="2">The sequence shown here is derived from an EMBL/GenBank/DDBJ whole genome shotgun (WGS) entry which is preliminary data.</text>
</comment>
<sequence length="86" mass="9322">MAPRAEGWSYSSTGAVLSALFAEEVTGQDIGRLITRRIIKPLKLTGTYRPDATDDGRRVTLAANQHPSEAKAFQPAVVPQLLCALR</sequence>
<dbReference type="Pfam" id="PF00144">
    <property type="entry name" value="Beta-lactamase"/>
    <property type="match status" value="1"/>
</dbReference>
<reference evidence="2 3" key="1">
    <citation type="submission" date="2020-08" db="EMBL/GenBank/DDBJ databases">
        <title>Genomic Encyclopedia of Type Strains, Phase III (KMG-III): the genomes of soil and plant-associated and newly described type strains.</title>
        <authorList>
            <person name="Whitman W."/>
        </authorList>
    </citation>
    <scope>NUCLEOTIDE SEQUENCE [LARGE SCALE GENOMIC DNA]</scope>
    <source>
        <strain evidence="2 3">CECT 3303</strain>
    </source>
</reference>
<proteinExistence type="predicted"/>
<dbReference type="InterPro" id="IPR001466">
    <property type="entry name" value="Beta-lactam-related"/>
</dbReference>
<name>A0A841CYY0_PLAVE</name>
<dbReference type="AlphaFoldDB" id="A0A841CYY0"/>
<protein>
    <submittedName>
        <fullName evidence="2">CubicO group peptidase (Beta-lactamase class C family)</fullName>
    </submittedName>
</protein>
<dbReference type="InterPro" id="IPR012338">
    <property type="entry name" value="Beta-lactam/transpept-like"/>
</dbReference>
<evidence type="ECO:0000313" key="2">
    <source>
        <dbReference type="EMBL" id="MBB5962499.1"/>
    </source>
</evidence>
<gene>
    <name evidence="2" type="ORF">FHS22_001760</name>
</gene>
<dbReference type="EMBL" id="JACHJJ010000004">
    <property type="protein sequence ID" value="MBB5962499.1"/>
    <property type="molecule type" value="Genomic_DNA"/>
</dbReference>
<feature type="domain" description="Beta-lactamase-related" evidence="1">
    <location>
        <begin position="6"/>
        <end position="76"/>
    </location>
</feature>
<dbReference type="SUPFAM" id="SSF56601">
    <property type="entry name" value="beta-lactamase/transpeptidase-like"/>
    <property type="match status" value="1"/>
</dbReference>
<evidence type="ECO:0000259" key="1">
    <source>
        <dbReference type="Pfam" id="PF00144"/>
    </source>
</evidence>
<evidence type="ECO:0000313" key="3">
    <source>
        <dbReference type="Proteomes" id="UP000562352"/>
    </source>
</evidence>
<dbReference type="Gene3D" id="3.40.710.10">
    <property type="entry name" value="DD-peptidase/beta-lactamase superfamily"/>
    <property type="match status" value="1"/>
</dbReference>
<dbReference type="RefSeq" id="WP_184939988.1">
    <property type="nucleotide sequence ID" value="NZ_BAAAWZ010000001.1"/>
</dbReference>
<organism evidence="2 3">
    <name type="scientific">Planomonospora venezuelensis</name>
    <dbReference type="NCBI Taxonomy" id="1999"/>
    <lineage>
        <taxon>Bacteria</taxon>
        <taxon>Bacillati</taxon>
        <taxon>Actinomycetota</taxon>
        <taxon>Actinomycetes</taxon>
        <taxon>Streptosporangiales</taxon>
        <taxon>Streptosporangiaceae</taxon>
        <taxon>Planomonospora</taxon>
    </lineage>
</organism>